<keyword evidence="9 13" id="KW-1133">Transmembrane helix</keyword>
<evidence type="ECO:0000256" key="8">
    <source>
        <dbReference type="ARBA" id="ARBA00022982"/>
    </source>
</evidence>
<evidence type="ECO:0000256" key="1">
    <source>
        <dbReference type="ARBA" id="ARBA00001970"/>
    </source>
</evidence>
<dbReference type="Proteomes" id="UP000309848">
    <property type="component" value="Unassembled WGS sequence"/>
</dbReference>
<dbReference type="GO" id="GO:0020037">
    <property type="term" value="F:heme binding"/>
    <property type="evidence" value="ECO:0007669"/>
    <property type="project" value="TreeGrafter"/>
</dbReference>
<dbReference type="InterPro" id="IPR016174">
    <property type="entry name" value="Di-haem_cyt_TM"/>
</dbReference>
<dbReference type="InterPro" id="IPR052168">
    <property type="entry name" value="Cytochrome_b561_oxidase"/>
</dbReference>
<keyword evidence="7" id="KW-0479">Metal-binding</keyword>
<name>A0A4S1W7A7_9SPHN</name>
<keyword evidence="3" id="KW-0813">Transport</keyword>
<evidence type="ECO:0000256" key="4">
    <source>
        <dbReference type="ARBA" id="ARBA00022475"/>
    </source>
</evidence>
<keyword evidence="8" id="KW-0249">Electron transport</keyword>
<dbReference type="PANTHER" id="PTHR30529">
    <property type="entry name" value="CYTOCHROME B561"/>
    <property type="match status" value="1"/>
</dbReference>
<organism evidence="15 16">
    <name type="scientific">Sphingomonas naasensis</name>
    <dbReference type="NCBI Taxonomy" id="1344951"/>
    <lineage>
        <taxon>Bacteria</taxon>
        <taxon>Pseudomonadati</taxon>
        <taxon>Pseudomonadota</taxon>
        <taxon>Alphaproteobacteria</taxon>
        <taxon>Sphingomonadales</taxon>
        <taxon>Sphingomonadaceae</taxon>
        <taxon>Sphingomonas</taxon>
    </lineage>
</organism>
<evidence type="ECO:0000313" key="15">
    <source>
        <dbReference type="EMBL" id="TGX37107.1"/>
    </source>
</evidence>
<comment type="cofactor">
    <cofactor evidence="1">
        <name>heme b</name>
        <dbReference type="ChEBI" id="CHEBI:60344"/>
    </cofactor>
</comment>
<evidence type="ECO:0000256" key="12">
    <source>
        <dbReference type="ARBA" id="ARBA00037975"/>
    </source>
</evidence>
<evidence type="ECO:0000256" key="3">
    <source>
        <dbReference type="ARBA" id="ARBA00022448"/>
    </source>
</evidence>
<dbReference type="SUPFAM" id="SSF81342">
    <property type="entry name" value="Transmembrane di-heme cytochromes"/>
    <property type="match status" value="1"/>
</dbReference>
<keyword evidence="4" id="KW-1003">Cell membrane</keyword>
<comment type="caution">
    <text evidence="15">The sequence shown here is derived from an EMBL/GenBank/DDBJ whole genome shotgun (WGS) entry which is preliminary data.</text>
</comment>
<proteinExistence type="inferred from homology"/>
<evidence type="ECO:0000256" key="10">
    <source>
        <dbReference type="ARBA" id="ARBA00023004"/>
    </source>
</evidence>
<keyword evidence="10" id="KW-0408">Iron</keyword>
<evidence type="ECO:0000256" key="9">
    <source>
        <dbReference type="ARBA" id="ARBA00022989"/>
    </source>
</evidence>
<evidence type="ECO:0000256" key="2">
    <source>
        <dbReference type="ARBA" id="ARBA00004651"/>
    </source>
</evidence>
<keyword evidence="11 13" id="KW-0472">Membrane</keyword>
<keyword evidence="6 13" id="KW-0812">Transmembrane</keyword>
<dbReference type="Pfam" id="PF01292">
    <property type="entry name" value="Ni_hydr_CYTB"/>
    <property type="match status" value="1"/>
</dbReference>
<evidence type="ECO:0000256" key="6">
    <source>
        <dbReference type="ARBA" id="ARBA00022692"/>
    </source>
</evidence>
<feature type="domain" description="Cytochrome b561 bacterial/Ni-hydrogenase" evidence="14">
    <location>
        <begin position="7"/>
        <end position="175"/>
    </location>
</feature>
<sequence>MALRGDRYNRGAIAFHWAIAALVLVNLFIGLFHETLLAGLRVMPLHKAIGATVLVLSIARLGWRLTHRPPALPEAVPGWERALANSLHWLFYALLLILPLTGWIFSSNPERPRPVSWFGLFDLPLLPVSSGAAGAAHEAHELLGLLMTALVVLHIAAALRHHFLLRDRVLVRMLPWADRHG</sequence>
<feature type="transmembrane region" description="Helical" evidence="13">
    <location>
        <begin position="142"/>
        <end position="163"/>
    </location>
</feature>
<feature type="transmembrane region" description="Helical" evidence="13">
    <location>
        <begin position="44"/>
        <end position="63"/>
    </location>
</feature>
<evidence type="ECO:0000259" key="14">
    <source>
        <dbReference type="Pfam" id="PF01292"/>
    </source>
</evidence>
<evidence type="ECO:0000313" key="16">
    <source>
        <dbReference type="Proteomes" id="UP000309848"/>
    </source>
</evidence>
<dbReference type="RefSeq" id="WP_135987515.1">
    <property type="nucleotide sequence ID" value="NZ_JAASQM010000001.1"/>
</dbReference>
<dbReference type="GO" id="GO:0005886">
    <property type="term" value="C:plasma membrane"/>
    <property type="evidence" value="ECO:0007669"/>
    <property type="project" value="UniProtKB-SubCell"/>
</dbReference>
<dbReference type="GO" id="GO:0022904">
    <property type="term" value="P:respiratory electron transport chain"/>
    <property type="evidence" value="ECO:0007669"/>
    <property type="project" value="InterPro"/>
</dbReference>
<keyword evidence="5" id="KW-0349">Heme</keyword>
<comment type="similarity">
    <text evidence="12">Belongs to the cytochrome b561 family.</text>
</comment>
<feature type="transmembrane region" description="Helical" evidence="13">
    <location>
        <begin position="12"/>
        <end position="32"/>
    </location>
</feature>
<evidence type="ECO:0000256" key="13">
    <source>
        <dbReference type="SAM" id="Phobius"/>
    </source>
</evidence>
<feature type="transmembrane region" description="Helical" evidence="13">
    <location>
        <begin position="83"/>
        <end position="105"/>
    </location>
</feature>
<dbReference type="InterPro" id="IPR011577">
    <property type="entry name" value="Cyt_b561_bac/Ni-Hgenase"/>
</dbReference>
<gene>
    <name evidence="15" type="ORF">E5A74_20610</name>
</gene>
<reference evidence="15 16" key="1">
    <citation type="submission" date="2019-04" db="EMBL/GenBank/DDBJ databases">
        <title>Sphingomonas psychrotolerans sp. nov., isolated from soil in the Tianshan Mountains, Xinjiang, China.</title>
        <authorList>
            <person name="Luo Y."/>
            <person name="Sheng H."/>
        </authorList>
    </citation>
    <scope>NUCLEOTIDE SEQUENCE [LARGE SCALE GENOMIC DNA]</scope>
    <source>
        <strain evidence="15 16">KIS18-15</strain>
    </source>
</reference>
<evidence type="ECO:0000256" key="11">
    <source>
        <dbReference type="ARBA" id="ARBA00023136"/>
    </source>
</evidence>
<dbReference type="AlphaFoldDB" id="A0A4S1W7A7"/>
<dbReference type="EMBL" id="SRXU01000014">
    <property type="protein sequence ID" value="TGX37107.1"/>
    <property type="molecule type" value="Genomic_DNA"/>
</dbReference>
<dbReference type="GO" id="GO:0009055">
    <property type="term" value="F:electron transfer activity"/>
    <property type="evidence" value="ECO:0007669"/>
    <property type="project" value="InterPro"/>
</dbReference>
<dbReference type="OrthoDB" id="1247465at2"/>
<dbReference type="PANTHER" id="PTHR30529:SF7">
    <property type="entry name" value="CYTOCHROME B561 BACTERIAL_NI-HYDROGENASE DOMAIN-CONTAINING PROTEIN"/>
    <property type="match status" value="1"/>
</dbReference>
<evidence type="ECO:0000256" key="7">
    <source>
        <dbReference type="ARBA" id="ARBA00022723"/>
    </source>
</evidence>
<dbReference type="Gene3D" id="1.20.950.20">
    <property type="entry name" value="Transmembrane di-heme cytochromes, Chain C"/>
    <property type="match status" value="1"/>
</dbReference>
<accession>A0A4S1W7A7</accession>
<keyword evidence="16" id="KW-1185">Reference proteome</keyword>
<evidence type="ECO:0000256" key="5">
    <source>
        <dbReference type="ARBA" id="ARBA00022617"/>
    </source>
</evidence>
<protein>
    <submittedName>
        <fullName evidence="15">Cytochrome b</fullName>
    </submittedName>
</protein>
<comment type="subcellular location">
    <subcellularLocation>
        <location evidence="2">Cell membrane</location>
        <topology evidence="2">Multi-pass membrane protein</topology>
    </subcellularLocation>
</comment>
<dbReference type="GO" id="GO:0046872">
    <property type="term" value="F:metal ion binding"/>
    <property type="evidence" value="ECO:0007669"/>
    <property type="project" value="UniProtKB-KW"/>
</dbReference>